<evidence type="ECO:0000256" key="2">
    <source>
        <dbReference type="ARBA" id="ARBA00022737"/>
    </source>
</evidence>
<dbReference type="Pfam" id="PF25396">
    <property type="entry name" value="ZNFX1"/>
    <property type="match status" value="1"/>
</dbReference>
<feature type="domain" description="NF-X1-type" evidence="9">
    <location>
        <begin position="798"/>
        <end position="819"/>
    </location>
</feature>
<dbReference type="CDD" id="cd06008">
    <property type="entry name" value="NF-X1-zinc-finger"/>
    <property type="match status" value="1"/>
</dbReference>
<dbReference type="Pfam" id="PF13086">
    <property type="entry name" value="AAA_11"/>
    <property type="match status" value="2"/>
</dbReference>
<dbReference type="InterPro" id="IPR041679">
    <property type="entry name" value="DNA2/NAM7-like_C"/>
</dbReference>
<dbReference type="SMART" id="SM00438">
    <property type="entry name" value="ZnF_NFX"/>
    <property type="match status" value="5"/>
</dbReference>
<keyword evidence="6" id="KW-0347">Helicase</keyword>
<keyword evidence="7" id="KW-0862">Zinc</keyword>
<dbReference type="CDD" id="cd18808">
    <property type="entry name" value="SF1_C_Upf1"/>
    <property type="match status" value="1"/>
</dbReference>
<evidence type="ECO:0000256" key="1">
    <source>
        <dbReference type="ARBA" id="ARBA00022723"/>
    </source>
</evidence>
<dbReference type="GO" id="GO:0031048">
    <property type="term" value="P:regulatory ncRNA-mediated heterochromatin formation"/>
    <property type="evidence" value="ECO:0007669"/>
    <property type="project" value="TreeGrafter"/>
</dbReference>
<dbReference type="Gene3D" id="3.40.50.300">
    <property type="entry name" value="P-loop containing nucleotide triphosphate hydrolases"/>
    <property type="match status" value="2"/>
</dbReference>
<dbReference type="FunFam" id="3.40.50.300:FF:000326">
    <property type="entry name" value="P-loop containing nucleoside triphosphate hydrolase"/>
    <property type="match status" value="1"/>
</dbReference>
<proteinExistence type="predicted"/>
<dbReference type="InterPro" id="IPR000967">
    <property type="entry name" value="Znf_NFX1"/>
</dbReference>
<feature type="domain" description="NF-X1-type" evidence="9">
    <location>
        <begin position="879"/>
        <end position="899"/>
    </location>
</feature>
<organism evidence="10 11">
    <name type="scientific">Cloeon dipterum</name>
    <dbReference type="NCBI Taxonomy" id="197152"/>
    <lineage>
        <taxon>Eukaryota</taxon>
        <taxon>Metazoa</taxon>
        <taxon>Ecdysozoa</taxon>
        <taxon>Arthropoda</taxon>
        <taxon>Hexapoda</taxon>
        <taxon>Insecta</taxon>
        <taxon>Pterygota</taxon>
        <taxon>Palaeoptera</taxon>
        <taxon>Ephemeroptera</taxon>
        <taxon>Pisciforma</taxon>
        <taxon>Baetidae</taxon>
        <taxon>Cloeon</taxon>
    </lineage>
</organism>
<gene>
    <name evidence="10" type="ORF">CLODIP_2_CD01012</name>
</gene>
<evidence type="ECO:0000256" key="8">
    <source>
        <dbReference type="ARBA" id="ARBA00022840"/>
    </source>
</evidence>
<evidence type="ECO:0000313" key="11">
    <source>
        <dbReference type="Proteomes" id="UP000494165"/>
    </source>
</evidence>
<accession>A0A8S1DXS8</accession>
<evidence type="ECO:0000256" key="6">
    <source>
        <dbReference type="ARBA" id="ARBA00022806"/>
    </source>
</evidence>
<dbReference type="InterPro" id="IPR041677">
    <property type="entry name" value="DNA2/NAM7_AAA_11"/>
</dbReference>
<keyword evidence="2" id="KW-0677">Repeat</keyword>
<keyword evidence="1" id="KW-0479">Metal-binding</keyword>
<reference evidence="10 11" key="1">
    <citation type="submission" date="2020-04" db="EMBL/GenBank/DDBJ databases">
        <authorList>
            <person name="Alioto T."/>
            <person name="Alioto T."/>
            <person name="Gomez Garrido J."/>
        </authorList>
    </citation>
    <scope>NUCLEOTIDE SEQUENCE [LARGE SCALE GENOMIC DNA]</scope>
</reference>
<dbReference type="PANTHER" id="PTHR10887">
    <property type="entry name" value="DNA2/NAM7 HELICASE FAMILY"/>
    <property type="match status" value="1"/>
</dbReference>
<dbReference type="InterPro" id="IPR047187">
    <property type="entry name" value="SF1_C_Upf1"/>
</dbReference>
<evidence type="ECO:0000256" key="7">
    <source>
        <dbReference type="ARBA" id="ARBA00022833"/>
    </source>
</evidence>
<dbReference type="GO" id="GO:0005694">
    <property type="term" value="C:chromosome"/>
    <property type="evidence" value="ECO:0007669"/>
    <property type="project" value="UniProtKB-ARBA"/>
</dbReference>
<sequence>MDDLHIYPTYEEVVQGDRLTLSPNIIKGSYPSVDKYLKTHFWLLREDFVSPLRKGIDDYRDHLERRDKAEFESYDVKIHKRVTFKKNPKNEPLTAVLCFDPDKRLRRKKLDLNKIFMFESLLCFTSDSFNTLLFATVSCRDKEFLNKYEIVVKFCEDYDEELDDLYYENFLMVESEAFFAPYKHVLTALKYMENNDFPFKKYFIQASKEDYYPCYIDRIASIEVQGVYKKFRFDLKDDYGWPTATELGLNASQLVALKTALTRELAVIQGPPGTGKTFMALKITEILVKNKFAMRRKTPILVVCMTNHALDQFLVGMLKFTRNLVRIGGQSKRDELDDFNFNKMRGSRYQRLQRLAQQDVIGLTTTGAARMRSDLDNLGCQVVIIEEAAEVLEAHVIACLSSKLQHLILIGDHKQLRPKVSVYELEKLNLHVSLFERMVINRDKCCTLQVQHRMAPEISQLIAPLIYKNLQNDQSVYNKPRLQSLTKRVSFVSHNSMEGEIKKNPSKRNTYEAKFLIALSKHLLSQRGYTPDEFTILTTYKGQLALIKELINNDASEFAEDLANVRVAVVDDFQGEESNIILLSLVRSNVNGNIGFLATENRVCVALSRAKNGLVMVGNMDCLSSKSHLWHSIKRTLKSQDALSNSLTLRCEAHPHQTFHVETPEDFARLAPNGGCNQPCGKVLNCGHRCKAMCHLDTECPKIVCHQPCLRLCNARLHRCPLECHVKCGSGCKVKVSKYLKCRVHTIEVECKKDALTVKCTNPCEKLKKGCRFDHKCPKLCHEECDFCLEESTVELVCGHLATIICCKPIPPCQETCTKRKLGCRSNHLCMKACYEKCAMCEEQVIVARTCGHNLVKKCFERVPVGFNCHEICSKKLDCGHVCQKFCYKSCTPCKPCMLSSIVNFLSFWRWRYY</sequence>
<dbReference type="InterPro" id="IPR027417">
    <property type="entry name" value="P-loop_NTPase"/>
</dbReference>
<evidence type="ECO:0000313" key="10">
    <source>
        <dbReference type="EMBL" id="CAB3384831.1"/>
    </source>
</evidence>
<dbReference type="PANTHER" id="PTHR10887:SF341">
    <property type="entry name" value="NFX1-TYPE ZINC FINGER-CONTAINING PROTEIN 1"/>
    <property type="match status" value="1"/>
</dbReference>
<name>A0A8S1DXS8_9INSE</name>
<dbReference type="InterPro" id="IPR057373">
    <property type="entry name" value="ZNFX1"/>
</dbReference>
<dbReference type="InterPro" id="IPR045055">
    <property type="entry name" value="DNA2/NAM7-like"/>
</dbReference>
<keyword evidence="8" id="KW-0067">ATP-binding</keyword>
<protein>
    <recommendedName>
        <fullName evidence="9">NF-X1-type domain-containing protein</fullName>
    </recommendedName>
</protein>
<dbReference type="OrthoDB" id="2423195at2759"/>
<dbReference type="CDD" id="cd17936">
    <property type="entry name" value="EEXXEc_NFX1"/>
    <property type="match status" value="1"/>
</dbReference>
<dbReference type="GO" id="GO:0004386">
    <property type="term" value="F:helicase activity"/>
    <property type="evidence" value="ECO:0007669"/>
    <property type="project" value="UniProtKB-KW"/>
</dbReference>
<keyword evidence="3" id="KW-0547">Nucleotide-binding</keyword>
<dbReference type="SUPFAM" id="SSF52540">
    <property type="entry name" value="P-loop containing nucleoside triphosphate hydrolases"/>
    <property type="match status" value="1"/>
</dbReference>
<feature type="domain" description="NF-X1-type" evidence="9">
    <location>
        <begin position="771"/>
        <end position="790"/>
    </location>
</feature>
<dbReference type="GO" id="GO:0016787">
    <property type="term" value="F:hydrolase activity"/>
    <property type="evidence" value="ECO:0007669"/>
    <property type="project" value="UniProtKB-KW"/>
</dbReference>
<comment type="caution">
    <text evidence="10">The sequence shown here is derived from an EMBL/GenBank/DDBJ whole genome shotgun (WGS) entry which is preliminary data.</text>
</comment>
<evidence type="ECO:0000256" key="5">
    <source>
        <dbReference type="ARBA" id="ARBA00022801"/>
    </source>
</evidence>
<dbReference type="GO" id="GO:0005524">
    <property type="term" value="F:ATP binding"/>
    <property type="evidence" value="ECO:0007669"/>
    <property type="project" value="UniProtKB-KW"/>
</dbReference>
<dbReference type="Proteomes" id="UP000494165">
    <property type="component" value="Unassembled WGS sequence"/>
</dbReference>
<dbReference type="EMBL" id="CADEPI010000375">
    <property type="protein sequence ID" value="CAB3384831.1"/>
    <property type="molecule type" value="Genomic_DNA"/>
</dbReference>
<feature type="domain" description="NF-X1-type" evidence="9">
    <location>
        <begin position="686"/>
        <end position="707"/>
    </location>
</feature>
<keyword evidence="11" id="KW-1185">Reference proteome</keyword>
<evidence type="ECO:0000256" key="4">
    <source>
        <dbReference type="ARBA" id="ARBA00022771"/>
    </source>
</evidence>
<dbReference type="Pfam" id="PF13087">
    <property type="entry name" value="AAA_12"/>
    <property type="match status" value="1"/>
</dbReference>
<dbReference type="GO" id="GO:0008270">
    <property type="term" value="F:zinc ion binding"/>
    <property type="evidence" value="ECO:0007669"/>
    <property type="project" value="UniProtKB-KW"/>
</dbReference>
<evidence type="ECO:0000256" key="3">
    <source>
        <dbReference type="ARBA" id="ARBA00022741"/>
    </source>
</evidence>
<dbReference type="AlphaFoldDB" id="A0A8S1DXS8"/>
<evidence type="ECO:0000259" key="9">
    <source>
        <dbReference type="SMART" id="SM00438"/>
    </source>
</evidence>
<keyword evidence="4" id="KW-0863">Zinc-finger</keyword>
<dbReference type="GO" id="GO:0031380">
    <property type="term" value="C:nuclear RNA-directed RNA polymerase complex"/>
    <property type="evidence" value="ECO:0007669"/>
    <property type="project" value="TreeGrafter"/>
</dbReference>
<keyword evidence="5" id="KW-0378">Hydrolase</keyword>
<feature type="domain" description="NF-X1-type" evidence="9">
    <location>
        <begin position="713"/>
        <end position="734"/>
    </location>
</feature>